<proteinExistence type="predicted"/>
<dbReference type="InterPro" id="IPR002725">
    <property type="entry name" value="YgjP-like_metallopeptidase"/>
</dbReference>
<dbReference type="CDD" id="cd07344">
    <property type="entry name" value="M48_yhfN_like"/>
    <property type="match status" value="1"/>
</dbReference>
<dbReference type="Proteomes" id="UP000006666">
    <property type="component" value="Chromosome"/>
</dbReference>
<evidence type="ECO:0000313" key="3">
    <source>
        <dbReference type="EMBL" id="ACV06910.1"/>
    </source>
</evidence>
<sequence length="198" mass="21925">MWGEAIDGGAQRRDDGWEGTFGPGEPVVPQAPQPEVVITRSERRRKTLSARWVDGVVEVAVPAGMSPQAEADAVHALVQKMVRRRANEADQGALERRAHRLNRSYFEGLATPAEIRWVTNQQARWGSCHTGRRTIRISDAVQGMPDWVVDAVVVHELAHLVEANHGPAFKALVQRYPRYADAMVFLSGVSHGWAHPQG</sequence>
<accession>C7NJX8</accession>
<dbReference type="EMBL" id="CP001686">
    <property type="protein sequence ID" value="ACV06910.1"/>
    <property type="molecule type" value="Genomic_DNA"/>
</dbReference>
<dbReference type="InterPro" id="IPR053136">
    <property type="entry name" value="UTP_pyrophosphatase-like"/>
</dbReference>
<evidence type="ECO:0000256" key="1">
    <source>
        <dbReference type="SAM" id="MobiDB-lite"/>
    </source>
</evidence>
<protein>
    <submittedName>
        <fullName evidence="3">Predicted metal-dependent hydrolase</fullName>
    </submittedName>
</protein>
<keyword evidence="3" id="KW-0378">Hydrolase</keyword>
<dbReference type="GO" id="GO:0016787">
    <property type="term" value="F:hydrolase activity"/>
    <property type="evidence" value="ECO:0007669"/>
    <property type="project" value="UniProtKB-KW"/>
</dbReference>
<evidence type="ECO:0000259" key="2">
    <source>
        <dbReference type="Pfam" id="PF01863"/>
    </source>
</evidence>
<gene>
    <name evidence="3" type="ordered locus">Ksed_19100</name>
</gene>
<dbReference type="KEGG" id="kse:Ksed_19100"/>
<dbReference type="STRING" id="478801.Ksed_19100"/>
<dbReference type="Pfam" id="PF01863">
    <property type="entry name" value="YgjP-like"/>
    <property type="match status" value="1"/>
</dbReference>
<dbReference type="RefSeq" id="WP_015779850.1">
    <property type="nucleotide sequence ID" value="NC_013169.1"/>
</dbReference>
<dbReference type="PANTHER" id="PTHR30399">
    <property type="entry name" value="UNCHARACTERIZED PROTEIN YGJP"/>
    <property type="match status" value="1"/>
</dbReference>
<reference evidence="3 4" key="1">
    <citation type="journal article" date="2009" name="Stand. Genomic Sci.">
        <title>Complete genome sequence of Kytococcus sedentarius type strain (541).</title>
        <authorList>
            <person name="Sims D."/>
            <person name="Brettin T."/>
            <person name="Detter J.C."/>
            <person name="Han C."/>
            <person name="Lapidus A."/>
            <person name="Copeland A."/>
            <person name="Glavina Del Rio T."/>
            <person name="Nolan M."/>
            <person name="Chen F."/>
            <person name="Lucas S."/>
            <person name="Tice H."/>
            <person name="Cheng J.F."/>
            <person name="Bruce D."/>
            <person name="Goodwin L."/>
            <person name="Pitluck S."/>
            <person name="Ovchinnikova G."/>
            <person name="Pati A."/>
            <person name="Ivanova N."/>
            <person name="Mavrommatis K."/>
            <person name="Chen A."/>
            <person name="Palaniappan K."/>
            <person name="D'haeseleer P."/>
            <person name="Chain P."/>
            <person name="Bristow J."/>
            <person name="Eisen J.A."/>
            <person name="Markowitz V."/>
            <person name="Hugenholtz P."/>
            <person name="Schneider S."/>
            <person name="Goker M."/>
            <person name="Pukall R."/>
            <person name="Kyrpides N.C."/>
            <person name="Klenk H.P."/>
        </authorList>
    </citation>
    <scope>NUCLEOTIDE SEQUENCE [LARGE SCALE GENOMIC DNA]</scope>
    <source>
        <strain evidence="4">ATCC 14392 / DSM 20547 / JCM 11482 / CCUG 33030 / NBRC 15357 / NCTC 11040 / CCM 314 / 541</strain>
    </source>
</reference>
<dbReference type="Gene3D" id="3.30.2010.10">
    <property type="entry name" value="Metalloproteases ('zincins'), catalytic domain"/>
    <property type="match status" value="1"/>
</dbReference>
<dbReference type="AlphaFoldDB" id="C7NJX8"/>
<organism evidence="3 4">
    <name type="scientific">Kytococcus sedentarius (strain ATCC 14392 / DSM 20547 / JCM 11482 / CCUG 33030 / NBRC 15357 / NCTC 11040 / CCM 314 / 541)</name>
    <name type="common">Micrococcus sedentarius</name>
    <dbReference type="NCBI Taxonomy" id="478801"/>
    <lineage>
        <taxon>Bacteria</taxon>
        <taxon>Bacillati</taxon>
        <taxon>Actinomycetota</taxon>
        <taxon>Actinomycetes</taxon>
        <taxon>Micrococcales</taxon>
        <taxon>Kytococcaceae</taxon>
        <taxon>Kytococcus</taxon>
    </lineage>
</organism>
<dbReference type="HOGENOM" id="CLU_094108_1_0_11"/>
<feature type="region of interest" description="Disordered" evidence="1">
    <location>
        <begin position="1"/>
        <end position="31"/>
    </location>
</feature>
<evidence type="ECO:0000313" key="4">
    <source>
        <dbReference type="Proteomes" id="UP000006666"/>
    </source>
</evidence>
<name>C7NJX8_KYTSD</name>
<dbReference type="PANTHER" id="PTHR30399:SF1">
    <property type="entry name" value="UTP PYROPHOSPHATASE"/>
    <property type="match status" value="1"/>
</dbReference>
<feature type="domain" description="YgjP-like metallopeptidase" evidence="2">
    <location>
        <begin position="65"/>
        <end position="176"/>
    </location>
</feature>
<keyword evidence="4" id="KW-1185">Reference proteome</keyword>
<dbReference type="eggNOG" id="COG1451">
    <property type="taxonomic scope" value="Bacteria"/>
</dbReference>